<dbReference type="RefSeq" id="WP_168089857.1">
    <property type="nucleotide sequence ID" value="NZ_BHZH01000299.1"/>
</dbReference>
<evidence type="ECO:0000256" key="1">
    <source>
        <dbReference type="SAM" id="Phobius"/>
    </source>
</evidence>
<dbReference type="Proteomes" id="UP000727056">
    <property type="component" value="Unassembled WGS sequence"/>
</dbReference>
<comment type="caution">
    <text evidence="2">The sequence shown here is derived from an EMBL/GenBank/DDBJ whole genome shotgun (WGS) entry which is preliminary data.</text>
</comment>
<accession>A0ABX1CFQ2</accession>
<feature type="transmembrane region" description="Helical" evidence="1">
    <location>
        <begin position="41"/>
        <end position="61"/>
    </location>
</feature>
<keyword evidence="1" id="KW-0812">Transmembrane</keyword>
<evidence type="ECO:0008006" key="4">
    <source>
        <dbReference type="Google" id="ProtNLM"/>
    </source>
</evidence>
<feature type="transmembrane region" description="Helical" evidence="1">
    <location>
        <begin position="12"/>
        <end position="35"/>
    </location>
</feature>
<evidence type="ECO:0000313" key="2">
    <source>
        <dbReference type="EMBL" id="NJQ17171.1"/>
    </source>
</evidence>
<keyword evidence="1" id="KW-0472">Membrane</keyword>
<name>A0ABX1CFQ2_9ACTN</name>
<evidence type="ECO:0000313" key="3">
    <source>
        <dbReference type="Proteomes" id="UP000727056"/>
    </source>
</evidence>
<reference evidence="2 3" key="1">
    <citation type="submission" date="2020-03" db="EMBL/GenBank/DDBJ databases">
        <title>Draft genome of Streptomyces sp. ventii, isolated from the Axial Seamount in the Pacific Ocean, and resequencing of the two type strains Streptomyces lonarensis strain NCL 716 and Streptomyces bohaiensis strain 11A07.</title>
        <authorList>
            <person name="Loughran R.M."/>
            <person name="Pfannmuller K.M."/>
            <person name="Wasson B.J."/>
            <person name="Deadmond M.C."/>
            <person name="Paddock B.E."/>
            <person name="Koyack M.J."/>
            <person name="Gallegos D.A."/>
            <person name="Mitchell E.A."/>
            <person name="Ushijima B."/>
            <person name="Saw J.H."/>
            <person name="Mcphail K.L."/>
            <person name="Videau P."/>
        </authorList>
    </citation>
    <scope>NUCLEOTIDE SEQUENCE [LARGE SCALE GENOMIC DNA]</scope>
    <source>
        <strain evidence="2 3">11A07</strain>
    </source>
</reference>
<keyword evidence="3" id="KW-1185">Reference proteome</keyword>
<keyword evidence="1" id="KW-1133">Transmembrane helix</keyword>
<sequence length="73" mass="7783">MDPNSYPLRNWWTELAIFLVTAAAATVAIAALWTVGGDGTVNAAVFLVPGIAIGLAVAARYRRKHMTGSRSPR</sequence>
<proteinExistence type="predicted"/>
<dbReference type="EMBL" id="JAAVJC010000252">
    <property type="protein sequence ID" value="NJQ17171.1"/>
    <property type="molecule type" value="Genomic_DNA"/>
</dbReference>
<gene>
    <name evidence="2" type="ORF">HCN52_20065</name>
</gene>
<protein>
    <recommendedName>
        <fullName evidence="4">DUF2530 domain-containing protein</fullName>
    </recommendedName>
</protein>
<organism evidence="2 3">
    <name type="scientific">Streptomyces bohaiensis</name>
    <dbReference type="NCBI Taxonomy" id="1431344"/>
    <lineage>
        <taxon>Bacteria</taxon>
        <taxon>Bacillati</taxon>
        <taxon>Actinomycetota</taxon>
        <taxon>Actinomycetes</taxon>
        <taxon>Kitasatosporales</taxon>
        <taxon>Streptomycetaceae</taxon>
        <taxon>Streptomyces</taxon>
    </lineage>
</organism>